<proteinExistence type="predicted"/>
<dbReference type="AlphaFoldDB" id="A0A5C4LAT0"/>
<dbReference type="EMBL" id="VDDA01000023">
    <property type="protein sequence ID" value="TNC08437.1"/>
    <property type="molecule type" value="Genomic_DNA"/>
</dbReference>
<protein>
    <submittedName>
        <fullName evidence="1">Uncharacterized protein</fullName>
    </submittedName>
</protein>
<evidence type="ECO:0000313" key="2">
    <source>
        <dbReference type="Proteomes" id="UP000305267"/>
    </source>
</evidence>
<accession>A0A5C4LAT0</accession>
<evidence type="ECO:0000313" key="1">
    <source>
        <dbReference type="EMBL" id="TNC08437.1"/>
    </source>
</evidence>
<dbReference type="RefSeq" id="WP_139039346.1">
    <property type="nucleotide sequence ID" value="NZ_VDDA01000023.1"/>
</dbReference>
<reference evidence="1 2" key="1">
    <citation type="submission" date="2019-06" db="EMBL/GenBank/DDBJ databases">
        <title>Genome of Methylobacterium sp. 17Sr1-39.</title>
        <authorList>
            <person name="Seo T."/>
        </authorList>
    </citation>
    <scope>NUCLEOTIDE SEQUENCE [LARGE SCALE GENOMIC DNA]</scope>
    <source>
        <strain evidence="1 2">17Sr1-39</strain>
    </source>
</reference>
<comment type="caution">
    <text evidence="1">The sequence shown here is derived from an EMBL/GenBank/DDBJ whole genome shotgun (WGS) entry which is preliminary data.</text>
</comment>
<name>A0A5C4LAT0_9HYPH</name>
<keyword evidence="2" id="KW-1185">Reference proteome</keyword>
<organism evidence="1 2">
    <name type="scientific">Methylobacterium terricola</name>
    <dbReference type="NCBI Taxonomy" id="2583531"/>
    <lineage>
        <taxon>Bacteria</taxon>
        <taxon>Pseudomonadati</taxon>
        <taxon>Pseudomonadota</taxon>
        <taxon>Alphaproteobacteria</taxon>
        <taxon>Hyphomicrobiales</taxon>
        <taxon>Methylobacteriaceae</taxon>
        <taxon>Methylobacterium</taxon>
    </lineage>
</organism>
<dbReference type="Proteomes" id="UP000305267">
    <property type="component" value="Unassembled WGS sequence"/>
</dbReference>
<dbReference type="OrthoDB" id="7997768at2"/>
<sequence>MTAQAEARQLVELIAGPVRLGENVKAALARVARLTGLGDRRVRGIWNGEARRIEAEEMDRLRRAALDASTLEDVDRAYRAHLARLRACREILGHGAVGQEASRQETVRQEALRLPAADAAGWVDHAELGLAGAQDRPVDRGGRR</sequence>
<gene>
    <name evidence="1" type="ORF">FF100_29290</name>
</gene>